<accession>A0A9D9DGJ6</accession>
<keyword evidence="5" id="KW-0067">ATP-binding</keyword>
<sequence>MILGIGEILLDLIVNFNKDILISGKIGGAPFNVVKFISLLNEKCGFYGIVGEDEFGKYIINKVNSFNDIDSYIEVNKDKNTTLALINKSTLGNEKYSFYRKNTADFSYFYENLIKLPIDKYSLIHFGSLFLSDGKAIETITKFITYLKSQNKILSIDINYREDIFTNKLEAISRYNKIIDKFDIIKFSLDELNLLSGAINKIDYINNLLKKVKVIIVTNGKRGSTIYTSKYKVTSNAYNVKAKGTIGAGDSFLAGALYLLDKLDLTNLSNNDLNKVINFASATSALVCLNNDLDKPYNSINDINLFIKRNKINM</sequence>
<dbReference type="GO" id="GO:0016301">
    <property type="term" value="F:kinase activity"/>
    <property type="evidence" value="ECO:0007669"/>
    <property type="project" value="UniProtKB-KW"/>
</dbReference>
<organism evidence="7 8">
    <name type="scientific">Candidatus Onthovivens merdipullorum</name>
    <dbReference type="NCBI Taxonomy" id="2840889"/>
    <lineage>
        <taxon>Bacteria</taxon>
        <taxon>Bacillati</taxon>
        <taxon>Bacillota</taxon>
        <taxon>Bacilli</taxon>
        <taxon>Bacillales</taxon>
        <taxon>Candidatus Onthovivens</taxon>
    </lineage>
</organism>
<comment type="caution">
    <text evidence="7">The sequence shown here is derived from an EMBL/GenBank/DDBJ whole genome shotgun (WGS) entry which is preliminary data.</text>
</comment>
<dbReference type="EMBL" id="JADIMY010000034">
    <property type="protein sequence ID" value="MBO8427262.1"/>
    <property type="molecule type" value="Genomic_DNA"/>
</dbReference>
<evidence type="ECO:0000256" key="3">
    <source>
        <dbReference type="ARBA" id="ARBA00022741"/>
    </source>
</evidence>
<name>A0A9D9DGJ6_9BACL</name>
<dbReference type="Proteomes" id="UP000823613">
    <property type="component" value="Unassembled WGS sequence"/>
</dbReference>
<evidence type="ECO:0000256" key="4">
    <source>
        <dbReference type="ARBA" id="ARBA00022777"/>
    </source>
</evidence>
<dbReference type="GO" id="GO:0005524">
    <property type="term" value="F:ATP binding"/>
    <property type="evidence" value="ECO:0007669"/>
    <property type="project" value="UniProtKB-KW"/>
</dbReference>
<reference evidence="7" key="1">
    <citation type="submission" date="2020-10" db="EMBL/GenBank/DDBJ databases">
        <authorList>
            <person name="Gilroy R."/>
        </authorList>
    </citation>
    <scope>NUCLEOTIDE SEQUENCE</scope>
    <source>
        <strain evidence="7">11159</strain>
    </source>
</reference>
<dbReference type="AlphaFoldDB" id="A0A9D9DGJ6"/>
<evidence type="ECO:0000256" key="1">
    <source>
        <dbReference type="ARBA" id="ARBA00010688"/>
    </source>
</evidence>
<dbReference type="PANTHER" id="PTHR43085">
    <property type="entry name" value="HEXOKINASE FAMILY MEMBER"/>
    <property type="match status" value="1"/>
</dbReference>
<dbReference type="SUPFAM" id="SSF53613">
    <property type="entry name" value="Ribokinase-like"/>
    <property type="match status" value="1"/>
</dbReference>
<gene>
    <name evidence="7" type="ORF">IAC58_01720</name>
</gene>
<dbReference type="InterPro" id="IPR029056">
    <property type="entry name" value="Ribokinase-like"/>
</dbReference>
<dbReference type="Pfam" id="PF00294">
    <property type="entry name" value="PfkB"/>
    <property type="match status" value="1"/>
</dbReference>
<comment type="similarity">
    <text evidence="1">Belongs to the carbohydrate kinase PfkB family.</text>
</comment>
<protein>
    <recommendedName>
        <fullName evidence="6">Carbohydrate kinase PfkB domain-containing protein</fullName>
    </recommendedName>
</protein>
<evidence type="ECO:0000313" key="7">
    <source>
        <dbReference type="EMBL" id="MBO8427262.1"/>
    </source>
</evidence>
<proteinExistence type="inferred from homology"/>
<dbReference type="InterPro" id="IPR011611">
    <property type="entry name" value="PfkB_dom"/>
</dbReference>
<reference evidence="7" key="2">
    <citation type="journal article" date="2021" name="PeerJ">
        <title>Extensive microbial diversity within the chicken gut microbiome revealed by metagenomics and culture.</title>
        <authorList>
            <person name="Gilroy R."/>
            <person name="Ravi A."/>
            <person name="Getino M."/>
            <person name="Pursley I."/>
            <person name="Horton D.L."/>
            <person name="Alikhan N.F."/>
            <person name="Baker D."/>
            <person name="Gharbi K."/>
            <person name="Hall N."/>
            <person name="Watson M."/>
            <person name="Adriaenssens E.M."/>
            <person name="Foster-Nyarko E."/>
            <person name="Jarju S."/>
            <person name="Secka A."/>
            <person name="Antonio M."/>
            <person name="Oren A."/>
            <person name="Chaudhuri R.R."/>
            <person name="La Ragione R."/>
            <person name="Hildebrand F."/>
            <person name="Pallen M.J."/>
        </authorList>
    </citation>
    <scope>NUCLEOTIDE SEQUENCE</scope>
    <source>
        <strain evidence="7">11159</strain>
    </source>
</reference>
<keyword evidence="3" id="KW-0547">Nucleotide-binding</keyword>
<dbReference type="PANTHER" id="PTHR43085:SF1">
    <property type="entry name" value="PSEUDOURIDINE KINASE-RELATED"/>
    <property type="match status" value="1"/>
</dbReference>
<dbReference type="Gene3D" id="3.40.1190.20">
    <property type="match status" value="1"/>
</dbReference>
<evidence type="ECO:0000256" key="2">
    <source>
        <dbReference type="ARBA" id="ARBA00022679"/>
    </source>
</evidence>
<keyword evidence="4" id="KW-0418">Kinase</keyword>
<evidence type="ECO:0000256" key="5">
    <source>
        <dbReference type="ARBA" id="ARBA00022840"/>
    </source>
</evidence>
<evidence type="ECO:0000313" key="8">
    <source>
        <dbReference type="Proteomes" id="UP000823613"/>
    </source>
</evidence>
<feature type="domain" description="Carbohydrate kinase PfkB" evidence="6">
    <location>
        <begin position="25"/>
        <end position="290"/>
    </location>
</feature>
<keyword evidence="2" id="KW-0808">Transferase</keyword>
<dbReference type="InterPro" id="IPR050306">
    <property type="entry name" value="PfkB_Carbo_kinase"/>
</dbReference>
<evidence type="ECO:0000259" key="6">
    <source>
        <dbReference type="Pfam" id="PF00294"/>
    </source>
</evidence>